<keyword evidence="1" id="KW-1133">Transmembrane helix</keyword>
<proteinExistence type="predicted"/>
<keyword evidence="1" id="KW-0472">Membrane</keyword>
<evidence type="ECO:0000313" key="2">
    <source>
        <dbReference type="EMBL" id="KAA8576818.1"/>
    </source>
</evidence>
<name>A0A5M9K4S3_MONFR</name>
<evidence type="ECO:0000256" key="1">
    <source>
        <dbReference type="SAM" id="Phobius"/>
    </source>
</evidence>
<accession>A0A5M9K4S3</accession>
<dbReference type="AlphaFoldDB" id="A0A5M9K4S3"/>
<comment type="caution">
    <text evidence="2">The sequence shown here is derived from an EMBL/GenBank/DDBJ whole genome shotgun (WGS) entry which is preliminary data.</text>
</comment>
<sequence length="90" mass="10469">MESSMNFVLEERCCTDTPSNAPYIDNQPAAKGRSLRNLSKVSCELQIYYYYYFLFLLTLYTFLNIGNLLFFPRLFHLRTLDLLPGSVIAL</sequence>
<organism evidence="2 3">
    <name type="scientific">Monilinia fructicola</name>
    <name type="common">Brown rot fungus</name>
    <name type="synonym">Ciboria fructicola</name>
    <dbReference type="NCBI Taxonomy" id="38448"/>
    <lineage>
        <taxon>Eukaryota</taxon>
        <taxon>Fungi</taxon>
        <taxon>Dikarya</taxon>
        <taxon>Ascomycota</taxon>
        <taxon>Pezizomycotina</taxon>
        <taxon>Leotiomycetes</taxon>
        <taxon>Helotiales</taxon>
        <taxon>Sclerotiniaceae</taxon>
        <taxon>Monilinia</taxon>
    </lineage>
</organism>
<protein>
    <submittedName>
        <fullName evidence="2">Uncharacterized protein</fullName>
    </submittedName>
</protein>
<dbReference type="EMBL" id="VICG01000001">
    <property type="protein sequence ID" value="KAA8576818.1"/>
    <property type="molecule type" value="Genomic_DNA"/>
</dbReference>
<evidence type="ECO:0000313" key="3">
    <source>
        <dbReference type="Proteomes" id="UP000322873"/>
    </source>
</evidence>
<keyword evidence="1" id="KW-0812">Transmembrane</keyword>
<feature type="transmembrane region" description="Helical" evidence="1">
    <location>
        <begin position="49"/>
        <end position="70"/>
    </location>
</feature>
<reference evidence="2 3" key="1">
    <citation type="submission" date="2019-06" db="EMBL/GenBank/DDBJ databases">
        <title>Genome Sequence of the Brown Rot Fungal Pathogen Monilinia fructicola.</title>
        <authorList>
            <person name="De Miccolis Angelini R.M."/>
            <person name="Landi L."/>
            <person name="Abate D."/>
            <person name="Pollastro S."/>
            <person name="Romanazzi G."/>
            <person name="Faretra F."/>
        </authorList>
    </citation>
    <scope>NUCLEOTIDE SEQUENCE [LARGE SCALE GENOMIC DNA]</scope>
    <source>
        <strain evidence="2 3">Mfrc123</strain>
    </source>
</reference>
<gene>
    <name evidence="2" type="ORF">EYC84_006869</name>
</gene>
<dbReference type="Proteomes" id="UP000322873">
    <property type="component" value="Unassembled WGS sequence"/>
</dbReference>
<keyword evidence="3" id="KW-1185">Reference proteome</keyword>